<dbReference type="OrthoDB" id="6650376at2"/>
<protein>
    <recommendedName>
        <fullName evidence="2">Initiator Rep protein WH1 domain-containing protein</fullName>
    </recommendedName>
</protein>
<dbReference type="GO" id="GO:0003887">
    <property type="term" value="F:DNA-directed DNA polymerase activity"/>
    <property type="evidence" value="ECO:0007669"/>
    <property type="project" value="InterPro"/>
</dbReference>
<dbReference type="SUPFAM" id="SSF46785">
    <property type="entry name" value="Winged helix' DNA-binding domain"/>
    <property type="match status" value="1"/>
</dbReference>
<reference evidence="3 4" key="1">
    <citation type="submission" date="2016-06" db="EMBL/GenBank/DDBJ databases">
        <title>Draft genome of Moraxella nonliquefaciens CCUG 60284.</title>
        <authorList>
            <person name="Salva-Serra F."/>
            <person name="Engstrom-Jakobsson H."/>
            <person name="Thorell K."/>
            <person name="Gonzales-Siles L."/>
            <person name="Karlsson R."/>
            <person name="Boulund F."/>
            <person name="Engstrand L."/>
            <person name="Kristiansson E."/>
            <person name="Moore E."/>
        </authorList>
    </citation>
    <scope>NUCLEOTIDE SEQUENCE [LARGE SCALE GENOMIC DNA]</scope>
    <source>
        <strain evidence="3 4">CCUG 60284</strain>
    </source>
</reference>
<accession>A0A1B8PL14</accession>
<dbReference type="InterPro" id="IPR036390">
    <property type="entry name" value="WH_DNA-bd_sf"/>
</dbReference>
<evidence type="ECO:0000313" key="3">
    <source>
        <dbReference type="EMBL" id="OBX51660.1"/>
    </source>
</evidence>
<dbReference type="RefSeq" id="WP_066886951.1">
    <property type="nucleotide sequence ID" value="NZ_LZDM01000013.1"/>
</dbReference>
<gene>
    <name evidence="3" type="ORF">A9Z60_07190</name>
</gene>
<dbReference type="Proteomes" id="UP000092671">
    <property type="component" value="Unassembled WGS sequence"/>
</dbReference>
<dbReference type="EMBL" id="LZDN01000005">
    <property type="protein sequence ID" value="OBX51660.1"/>
    <property type="molecule type" value="Genomic_DNA"/>
</dbReference>
<dbReference type="Gene3D" id="1.10.10.10">
    <property type="entry name" value="Winged helix-like DNA-binding domain superfamily/Winged helix DNA-binding domain"/>
    <property type="match status" value="1"/>
</dbReference>
<proteinExistence type="inferred from homology"/>
<dbReference type="InterPro" id="IPR036388">
    <property type="entry name" value="WH-like_DNA-bd_sf"/>
</dbReference>
<dbReference type="AlphaFoldDB" id="A0A1B8PL14"/>
<comment type="similarity">
    <text evidence="1">Belongs to the initiator RepB protein family.</text>
</comment>
<dbReference type="InterPro" id="IPR000525">
    <property type="entry name" value="Initiator_Rep_WH1"/>
</dbReference>
<evidence type="ECO:0000259" key="2">
    <source>
        <dbReference type="Pfam" id="PF01051"/>
    </source>
</evidence>
<dbReference type="GO" id="GO:0006270">
    <property type="term" value="P:DNA replication initiation"/>
    <property type="evidence" value="ECO:0007669"/>
    <property type="project" value="InterPro"/>
</dbReference>
<name>A0A1B8PL14_MORNO</name>
<dbReference type="Pfam" id="PF01051">
    <property type="entry name" value="Rep3_N"/>
    <property type="match status" value="1"/>
</dbReference>
<feature type="domain" description="Initiator Rep protein WH1" evidence="2">
    <location>
        <begin position="5"/>
        <end position="104"/>
    </location>
</feature>
<evidence type="ECO:0000313" key="4">
    <source>
        <dbReference type="Proteomes" id="UP000092671"/>
    </source>
</evidence>
<comment type="caution">
    <text evidence="3">The sequence shown here is derived from an EMBL/GenBank/DDBJ whole genome shotgun (WGS) entry which is preliminary data.</text>
</comment>
<evidence type="ECO:0000256" key="1">
    <source>
        <dbReference type="ARBA" id="ARBA00038283"/>
    </source>
</evidence>
<organism evidence="3 4">
    <name type="scientific">Moraxella nonliquefaciens</name>
    <dbReference type="NCBI Taxonomy" id="478"/>
    <lineage>
        <taxon>Bacteria</taxon>
        <taxon>Pseudomonadati</taxon>
        <taxon>Pseudomonadota</taxon>
        <taxon>Gammaproteobacteria</taxon>
        <taxon>Moraxellales</taxon>
        <taxon>Moraxellaceae</taxon>
        <taxon>Moraxella</taxon>
    </lineage>
</organism>
<sequence length="108" mass="12498">MGNLIAKENALIEANHRLGEVEQRLVLLAILKACNVGDTVEQLKDKMLTIHADDCIANFGGTHQRAYKALKQAVMGLYRTEWRYKYLEKGGQRVRYERFTQSAYFQNY</sequence>